<organism evidence="2 3">
    <name type="scientific">Bradyrhizobium frederickii</name>
    <dbReference type="NCBI Taxonomy" id="2560054"/>
    <lineage>
        <taxon>Bacteria</taxon>
        <taxon>Pseudomonadati</taxon>
        <taxon>Pseudomonadota</taxon>
        <taxon>Alphaproteobacteria</taxon>
        <taxon>Hyphomicrobiales</taxon>
        <taxon>Nitrobacteraceae</taxon>
        <taxon>Bradyrhizobium</taxon>
    </lineage>
</organism>
<keyword evidence="1" id="KW-0812">Transmembrane</keyword>
<keyword evidence="1" id="KW-1133">Transmembrane helix</keyword>
<dbReference type="PROSITE" id="PS51257">
    <property type="entry name" value="PROKAR_LIPOPROTEIN"/>
    <property type="match status" value="1"/>
</dbReference>
<evidence type="ECO:0000256" key="1">
    <source>
        <dbReference type="SAM" id="Phobius"/>
    </source>
</evidence>
<dbReference type="EMBL" id="SPQU01000001">
    <property type="protein sequence ID" value="TFV42981.1"/>
    <property type="molecule type" value="Genomic_DNA"/>
</dbReference>
<evidence type="ECO:0000313" key="2">
    <source>
        <dbReference type="EMBL" id="TFV42981.1"/>
    </source>
</evidence>
<evidence type="ECO:0000313" key="3">
    <source>
        <dbReference type="Proteomes" id="UP000298225"/>
    </source>
</evidence>
<dbReference type="Proteomes" id="UP000298225">
    <property type="component" value="Unassembled WGS sequence"/>
</dbReference>
<gene>
    <name evidence="2" type="ORF">E4K66_03095</name>
</gene>
<reference evidence="2 3" key="1">
    <citation type="submission" date="2019-03" db="EMBL/GenBank/DDBJ databases">
        <title>Bradyrhizobium strains diversity isolated from Chamaecrista fasciculata.</title>
        <authorList>
            <person name="Urquiaga M.C.O."/>
            <person name="Hungria M."/>
            <person name="Delamuta J.R.M."/>
        </authorList>
    </citation>
    <scope>NUCLEOTIDE SEQUENCE [LARGE SCALE GENOMIC DNA]</scope>
    <source>
        <strain evidence="2 3">CNPSo 3424</strain>
    </source>
</reference>
<accession>A0A4Y9LHX8</accession>
<name>A0A4Y9LHX8_9BRAD</name>
<feature type="transmembrane region" description="Helical" evidence="1">
    <location>
        <begin position="12"/>
        <end position="45"/>
    </location>
</feature>
<sequence>MFPIKIPPTVLLIFIVGSASCIFLFYGLYLLIALVALNLACLLLAPIARRRGWGAEGRLTRHLSRPRMEDESRRAIVRESVRTLKEEG</sequence>
<keyword evidence="1" id="KW-0472">Membrane</keyword>
<dbReference type="AlphaFoldDB" id="A0A4Y9LHX8"/>
<protein>
    <submittedName>
        <fullName evidence="2">Uncharacterized protein</fullName>
    </submittedName>
</protein>
<keyword evidence="3" id="KW-1185">Reference proteome</keyword>
<comment type="caution">
    <text evidence="2">The sequence shown here is derived from an EMBL/GenBank/DDBJ whole genome shotgun (WGS) entry which is preliminary data.</text>
</comment>
<proteinExistence type="predicted"/>